<accession>A0A426Y504</accession>
<dbReference type="AlphaFoldDB" id="A0A426Y504"/>
<dbReference type="Pfam" id="PF03732">
    <property type="entry name" value="Retrotrans_gag"/>
    <property type="match status" value="1"/>
</dbReference>
<dbReference type="PANTHER" id="PTHR33223">
    <property type="entry name" value="CCHC-TYPE DOMAIN-CONTAINING PROTEIN"/>
    <property type="match status" value="1"/>
</dbReference>
<gene>
    <name evidence="3" type="ORF">B296_00048682</name>
</gene>
<feature type="compositionally biased region" description="Low complexity" evidence="1">
    <location>
        <begin position="90"/>
        <end position="101"/>
    </location>
</feature>
<dbReference type="InterPro" id="IPR005162">
    <property type="entry name" value="Retrotrans_gag_dom"/>
</dbReference>
<evidence type="ECO:0000259" key="2">
    <source>
        <dbReference type="Pfam" id="PF03732"/>
    </source>
</evidence>
<evidence type="ECO:0000256" key="1">
    <source>
        <dbReference type="SAM" id="MobiDB-lite"/>
    </source>
</evidence>
<dbReference type="PANTHER" id="PTHR33223:SF10">
    <property type="entry name" value="AMINOTRANSFERASE-LIKE PLANT MOBILE DOMAIN-CONTAINING PROTEIN"/>
    <property type="match status" value="1"/>
</dbReference>
<organism evidence="3 4">
    <name type="scientific">Ensete ventricosum</name>
    <name type="common">Abyssinian banana</name>
    <name type="synonym">Musa ensete</name>
    <dbReference type="NCBI Taxonomy" id="4639"/>
    <lineage>
        <taxon>Eukaryota</taxon>
        <taxon>Viridiplantae</taxon>
        <taxon>Streptophyta</taxon>
        <taxon>Embryophyta</taxon>
        <taxon>Tracheophyta</taxon>
        <taxon>Spermatophyta</taxon>
        <taxon>Magnoliopsida</taxon>
        <taxon>Liliopsida</taxon>
        <taxon>Zingiberales</taxon>
        <taxon>Musaceae</taxon>
        <taxon>Ensete</taxon>
    </lineage>
</organism>
<proteinExistence type="predicted"/>
<dbReference type="EMBL" id="AMZH03015082">
    <property type="protein sequence ID" value="RRT46601.1"/>
    <property type="molecule type" value="Genomic_DNA"/>
</dbReference>
<comment type="caution">
    <text evidence="3">The sequence shown here is derived from an EMBL/GenBank/DDBJ whole genome shotgun (WGS) entry which is preliminary data.</text>
</comment>
<feature type="region of interest" description="Disordered" evidence="1">
    <location>
        <begin position="86"/>
        <end position="111"/>
    </location>
</feature>
<feature type="domain" description="Retrotransposon gag" evidence="2">
    <location>
        <begin position="181"/>
        <end position="256"/>
    </location>
</feature>
<evidence type="ECO:0000313" key="3">
    <source>
        <dbReference type="EMBL" id="RRT46601.1"/>
    </source>
</evidence>
<reference evidence="3 4" key="1">
    <citation type="journal article" date="2014" name="Agronomy (Basel)">
        <title>A Draft Genome Sequence for Ensete ventricosum, the Drought-Tolerant Tree Against Hunger.</title>
        <authorList>
            <person name="Harrison J."/>
            <person name="Moore K.A."/>
            <person name="Paszkiewicz K."/>
            <person name="Jones T."/>
            <person name="Grant M."/>
            <person name="Ambacheew D."/>
            <person name="Muzemil S."/>
            <person name="Studholme D.J."/>
        </authorList>
    </citation>
    <scope>NUCLEOTIDE SEQUENCE [LARGE SCALE GENOMIC DNA]</scope>
</reference>
<protein>
    <recommendedName>
        <fullName evidence="2">Retrotransposon gag domain-containing protein</fullName>
    </recommendedName>
</protein>
<name>A0A426Y504_ENSVE</name>
<evidence type="ECO:0000313" key="4">
    <source>
        <dbReference type="Proteomes" id="UP000287651"/>
    </source>
</evidence>
<dbReference type="Proteomes" id="UP000287651">
    <property type="component" value="Unassembled WGS sequence"/>
</dbReference>
<sequence>MKVTAMDEDIEEEVGEVRGRGEREMDYDRVNNGPTQLIWAYARSTATSTSGGNHVCLCGQVGGNISIRGGGIRTLRHLAPPPRAINTAWHTTSSPHTTTPTGSPYDSAMPEVTTGSKEEVRETSKGGSPFIPKIQDKPVPPNFRLSILEPYDGSTDPSKHVVTFRAQMALYDTSDALMCRAFPMILRGPARMWYNRLKSSSIASFDHLVREFELKFMASSLPRPTTTSLLGLTQGSDEPLAQFVSKFTAEVRRMPDTHPSLAI</sequence>